<dbReference type="PANTHER" id="PTHR43280">
    <property type="entry name" value="ARAC-FAMILY TRANSCRIPTIONAL REGULATOR"/>
    <property type="match status" value="1"/>
</dbReference>
<reference evidence="5 6" key="1">
    <citation type="submission" date="2016-10" db="EMBL/GenBank/DDBJ databases">
        <authorList>
            <person name="de Groot N.N."/>
        </authorList>
    </citation>
    <scope>NUCLEOTIDE SEQUENCE [LARGE SCALE GENOMIC DNA]</scope>
    <source>
        <strain evidence="5 6">DSM 18610</strain>
    </source>
</reference>
<dbReference type="InterPro" id="IPR037923">
    <property type="entry name" value="HTH-like"/>
</dbReference>
<dbReference type="SUPFAM" id="SSF51215">
    <property type="entry name" value="Regulatory protein AraC"/>
    <property type="match status" value="1"/>
</dbReference>
<evidence type="ECO:0000256" key="3">
    <source>
        <dbReference type="ARBA" id="ARBA00023163"/>
    </source>
</evidence>
<dbReference type="InterPro" id="IPR009057">
    <property type="entry name" value="Homeodomain-like_sf"/>
</dbReference>
<evidence type="ECO:0000313" key="6">
    <source>
        <dbReference type="Proteomes" id="UP000199572"/>
    </source>
</evidence>
<dbReference type="SMART" id="SM00342">
    <property type="entry name" value="HTH_ARAC"/>
    <property type="match status" value="1"/>
</dbReference>
<keyword evidence="1" id="KW-0805">Transcription regulation</keyword>
<evidence type="ECO:0000256" key="2">
    <source>
        <dbReference type="ARBA" id="ARBA00023125"/>
    </source>
</evidence>
<evidence type="ECO:0000313" key="5">
    <source>
        <dbReference type="EMBL" id="SEQ93033.1"/>
    </source>
</evidence>
<evidence type="ECO:0000259" key="4">
    <source>
        <dbReference type="PROSITE" id="PS01124"/>
    </source>
</evidence>
<dbReference type="PRINTS" id="PR00032">
    <property type="entry name" value="HTHARAC"/>
</dbReference>
<accession>A0A1H9K288</accession>
<proteinExistence type="predicted"/>
<keyword evidence="3" id="KW-0804">Transcription</keyword>
<dbReference type="Gene3D" id="1.10.10.60">
    <property type="entry name" value="Homeodomain-like"/>
    <property type="match status" value="1"/>
</dbReference>
<dbReference type="PANTHER" id="PTHR43280:SF32">
    <property type="entry name" value="TRANSCRIPTIONAL REGULATORY PROTEIN"/>
    <property type="match status" value="1"/>
</dbReference>
<name>A0A1H9K288_9SPHI</name>
<dbReference type="PROSITE" id="PS01124">
    <property type="entry name" value="HTH_ARAC_FAMILY_2"/>
    <property type="match status" value="1"/>
</dbReference>
<dbReference type="Pfam" id="PF12833">
    <property type="entry name" value="HTH_18"/>
    <property type="match status" value="1"/>
</dbReference>
<dbReference type="SUPFAM" id="SSF46689">
    <property type="entry name" value="Homeodomain-like"/>
    <property type="match status" value="1"/>
</dbReference>
<organism evidence="5 6">
    <name type="scientific">Pedobacter rhizosphaerae</name>
    <dbReference type="NCBI Taxonomy" id="390241"/>
    <lineage>
        <taxon>Bacteria</taxon>
        <taxon>Pseudomonadati</taxon>
        <taxon>Bacteroidota</taxon>
        <taxon>Sphingobacteriia</taxon>
        <taxon>Sphingobacteriales</taxon>
        <taxon>Sphingobacteriaceae</taxon>
        <taxon>Pedobacter</taxon>
    </lineage>
</organism>
<dbReference type="STRING" id="390241.SAMN04488023_102178"/>
<sequence length="279" mass="32726">MKTKSALPTHFLTQTNFAASDSSLVFGEHYIEHRINFYAIIWFTQDQDIHFIDFEAYPIKKNTVYLLGKNQIHAIPSQQLPTAKVLVFSSDFFEEIEEIWLRQLFLPFDNHGIAIPDHMVANMENLFSLILSECAENQEQRLVVKYTSALLLLLHRFAKFNQPKYNIDQRMVKLLHLIEKHFKEQKPVSFYAEEVGLSAKRINEILKRTANVNISQLCHQLLLVESKRALYHNILSIKEIAYDLGFTDQSYFARFFKKQTGTTPERFRIKEISKPNNLR</sequence>
<dbReference type="GO" id="GO:0043565">
    <property type="term" value="F:sequence-specific DNA binding"/>
    <property type="evidence" value="ECO:0007669"/>
    <property type="project" value="InterPro"/>
</dbReference>
<keyword evidence="6" id="KW-1185">Reference proteome</keyword>
<dbReference type="Proteomes" id="UP000199572">
    <property type="component" value="Unassembled WGS sequence"/>
</dbReference>
<dbReference type="EMBL" id="FOGG01000002">
    <property type="protein sequence ID" value="SEQ93033.1"/>
    <property type="molecule type" value="Genomic_DNA"/>
</dbReference>
<keyword evidence="2" id="KW-0238">DNA-binding</keyword>
<dbReference type="InterPro" id="IPR018060">
    <property type="entry name" value="HTH_AraC"/>
</dbReference>
<dbReference type="RefSeq" id="WP_090880878.1">
    <property type="nucleotide sequence ID" value="NZ_FOGG01000002.1"/>
</dbReference>
<dbReference type="GO" id="GO:0003700">
    <property type="term" value="F:DNA-binding transcription factor activity"/>
    <property type="evidence" value="ECO:0007669"/>
    <property type="project" value="InterPro"/>
</dbReference>
<feature type="domain" description="HTH araC/xylS-type" evidence="4">
    <location>
        <begin position="172"/>
        <end position="270"/>
    </location>
</feature>
<protein>
    <submittedName>
        <fullName evidence="5">Transcriptional regulator, AraC family</fullName>
    </submittedName>
</protein>
<evidence type="ECO:0000256" key="1">
    <source>
        <dbReference type="ARBA" id="ARBA00023015"/>
    </source>
</evidence>
<dbReference type="OrthoDB" id="2585681at2"/>
<gene>
    <name evidence="5" type="ORF">SAMN04488023_102178</name>
</gene>
<dbReference type="InterPro" id="IPR020449">
    <property type="entry name" value="Tscrpt_reg_AraC-type_HTH"/>
</dbReference>
<dbReference type="AlphaFoldDB" id="A0A1H9K288"/>